<dbReference type="PANTHER" id="PTHR36122">
    <property type="entry name" value="NICOTINAMIDE RIBOSIDE TRANSPORTER PNUC"/>
    <property type="match status" value="1"/>
</dbReference>
<sequence length="221" mass="25833">MSLFDVNTVFFTVMEYPMSYLEFFGTICYLLSVLLIAWRHMLTWPIGIISVVLYMLLFYQYQLYSDTLEQIYYIGASVYGWWYWQASQSNSQAITPVIVGSKGNVLIWVLITLVLSLAVGRTMSSIHLYLPGWFPEPASFPYLDALTTVMSFVAMWLMARRRVESWIYWIIVDVIGIWLYYTKGIKFVSLQYVLLLAIAITGAVRWFTAYQQERKSKINFI</sequence>
<feature type="transmembrane region" description="Helical" evidence="10">
    <location>
        <begin position="67"/>
        <end position="84"/>
    </location>
</feature>
<dbReference type="NCBIfam" id="TIGR01528">
    <property type="entry name" value="NMN_trans_PnuC"/>
    <property type="match status" value="1"/>
</dbReference>
<evidence type="ECO:0000256" key="10">
    <source>
        <dbReference type="SAM" id="Phobius"/>
    </source>
</evidence>
<accession>A0A0C5VYC1</accession>
<dbReference type="AlphaFoldDB" id="A0A0C5VYC1"/>
<evidence type="ECO:0000256" key="3">
    <source>
        <dbReference type="ARBA" id="ARBA00006669"/>
    </source>
</evidence>
<evidence type="ECO:0000256" key="7">
    <source>
        <dbReference type="ARBA" id="ARBA00022692"/>
    </source>
</evidence>
<keyword evidence="5" id="KW-0813">Transport</keyword>
<comment type="function">
    <text evidence="1">Required for nicotinamide riboside transport across the inner membrane.</text>
</comment>
<dbReference type="HOGENOM" id="CLU_076589_2_0_6"/>
<evidence type="ECO:0000313" key="11">
    <source>
        <dbReference type="EMBL" id="AJQ95384.1"/>
    </source>
</evidence>
<protein>
    <recommendedName>
        <fullName evidence="4">Nicotinamide riboside transporter PnuC</fullName>
    </recommendedName>
</protein>
<dbReference type="GO" id="GO:0034257">
    <property type="term" value="F:nicotinamide riboside transmembrane transporter activity"/>
    <property type="evidence" value="ECO:0007669"/>
    <property type="project" value="InterPro"/>
</dbReference>
<feature type="transmembrane region" description="Helical" evidence="10">
    <location>
        <begin position="105"/>
        <end position="130"/>
    </location>
</feature>
<comment type="subcellular location">
    <subcellularLocation>
        <location evidence="2">Cell membrane</location>
        <topology evidence="2">Multi-pass membrane protein</topology>
    </subcellularLocation>
</comment>
<evidence type="ECO:0000256" key="2">
    <source>
        <dbReference type="ARBA" id="ARBA00004651"/>
    </source>
</evidence>
<keyword evidence="8 10" id="KW-1133">Transmembrane helix</keyword>
<evidence type="ECO:0000256" key="1">
    <source>
        <dbReference type="ARBA" id="ARBA00002672"/>
    </source>
</evidence>
<organism evidence="11 12">
    <name type="scientific">Gynuella sunshinyii YC6258</name>
    <dbReference type="NCBI Taxonomy" id="1445510"/>
    <lineage>
        <taxon>Bacteria</taxon>
        <taxon>Pseudomonadati</taxon>
        <taxon>Pseudomonadota</taxon>
        <taxon>Gammaproteobacteria</taxon>
        <taxon>Oceanospirillales</taxon>
        <taxon>Saccharospirillaceae</taxon>
        <taxon>Gynuella</taxon>
    </lineage>
</organism>
<feature type="transmembrane region" description="Helical" evidence="10">
    <location>
        <begin position="20"/>
        <end position="37"/>
    </location>
</feature>
<evidence type="ECO:0000256" key="6">
    <source>
        <dbReference type="ARBA" id="ARBA00022475"/>
    </source>
</evidence>
<comment type="similarity">
    <text evidence="3">Belongs to the nicotinamide ribonucleoside (NR) uptake permease (TC 4.B.1) family.</text>
</comment>
<dbReference type="EMBL" id="CP007142">
    <property type="protein sequence ID" value="AJQ95384.1"/>
    <property type="molecule type" value="Genomic_DNA"/>
</dbReference>
<dbReference type="Pfam" id="PF04973">
    <property type="entry name" value="NMN_transporter"/>
    <property type="match status" value="1"/>
</dbReference>
<evidence type="ECO:0000313" key="12">
    <source>
        <dbReference type="Proteomes" id="UP000032266"/>
    </source>
</evidence>
<evidence type="ECO:0000256" key="9">
    <source>
        <dbReference type="ARBA" id="ARBA00023136"/>
    </source>
</evidence>
<keyword evidence="12" id="KW-1185">Reference proteome</keyword>
<dbReference type="PATRIC" id="fig|1445510.3.peg.3310"/>
<dbReference type="STRING" id="1445510.YC6258_03348"/>
<dbReference type="GO" id="GO:0005886">
    <property type="term" value="C:plasma membrane"/>
    <property type="evidence" value="ECO:0007669"/>
    <property type="project" value="UniProtKB-SubCell"/>
</dbReference>
<keyword evidence="9 10" id="KW-0472">Membrane</keyword>
<dbReference type="Proteomes" id="UP000032266">
    <property type="component" value="Chromosome"/>
</dbReference>
<evidence type="ECO:0000256" key="8">
    <source>
        <dbReference type="ARBA" id="ARBA00022989"/>
    </source>
</evidence>
<gene>
    <name evidence="11" type="ORF">YC6258_03348</name>
</gene>
<keyword evidence="6" id="KW-1003">Cell membrane</keyword>
<evidence type="ECO:0000256" key="4">
    <source>
        <dbReference type="ARBA" id="ARBA00017522"/>
    </source>
</evidence>
<evidence type="ECO:0000256" key="5">
    <source>
        <dbReference type="ARBA" id="ARBA00022448"/>
    </source>
</evidence>
<dbReference type="InterPro" id="IPR006419">
    <property type="entry name" value="NMN_transpt_PnuC"/>
</dbReference>
<dbReference type="PANTHER" id="PTHR36122:SF2">
    <property type="entry name" value="NICOTINAMIDE RIBOSIDE TRANSPORTER PNUC"/>
    <property type="match status" value="1"/>
</dbReference>
<proteinExistence type="inferred from homology"/>
<feature type="transmembrane region" description="Helical" evidence="10">
    <location>
        <begin position="166"/>
        <end position="181"/>
    </location>
</feature>
<reference evidence="11 12" key="1">
    <citation type="submission" date="2014-01" db="EMBL/GenBank/DDBJ databases">
        <title>Full genme sequencing of cellulolytic bacterium Gynuella sunshinyii YC6258T gen. nov., sp. nov.</title>
        <authorList>
            <person name="Khan H."/>
            <person name="Chung E.J."/>
            <person name="Chung Y.R."/>
        </authorList>
    </citation>
    <scope>NUCLEOTIDE SEQUENCE [LARGE SCALE GENOMIC DNA]</scope>
    <source>
        <strain evidence="11 12">YC6258</strain>
    </source>
</reference>
<feature type="transmembrane region" description="Helical" evidence="10">
    <location>
        <begin position="187"/>
        <end position="207"/>
    </location>
</feature>
<keyword evidence="7 10" id="KW-0812">Transmembrane</keyword>
<feature type="transmembrane region" description="Helical" evidence="10">
    <location>
        <begin position="142"/>
        <end position="159"/>
    </location>
</feature>
<feature type="transmembrane region" description="Helical" evidence="10">
    <location>
        <begin position="44"/>
        <end position="61"/>
    </location>
</feature>
<dbReference type="KEGG" id="gsn:YC6258_03348"/>
<name>A0A0C5VYC1_9GAMM</name>